<dbReference type="InParanoid" id="B4DAN4"/>
<dbReference type="AlphaFoldDB" id="B4DAN4"/>
<evidence type="ECO:0000256" key="10">
    <source>
        <dbReference type="RuleBase" id="RU003983"/>
    </source>
</evidence>
<evidence type="ECO:0000256" key="8">
    <source>
        <dbReference type="ARBA" id="ARBA00023049"/>
    </source>
</evidence>
<dbReference type="InterPro" id="IPR001915">
    <property type="entry name" value="Peptidase_M48"/>
</dbReference>
<dbReference type="eggNOG" id="COG0501">
    <property type="taxonomic scope" value="Bacteria"/>
</dbReference>
<keyword evidence="6 10" id="KW-0862">Zinc</keyword>
<accession>B4DAN4</accession>
<comment type="similarity">
    <text evidence="10">Belongs to the peptidase M48 family.</text>
</comment>
<evidence type="ECO:0000313" key="13">
    <source>
        <dbReference type="Proteomes" id="UP000005824"/>
    </source>
</evidence>
<proteinExistence type="inferred from homology"/>
<dbReference type="EMBL" id="ABVL01000031">
    <property type="protein sequence ID" value="EDY16552.1"/>
    <property type="molecule type" value="Genomic_DNA"/>
</dbReference>
<comment type="cofactor">
    <cofactor evidence="10">
        <name>Zn(2+)</name>
        <dbReference type="ChEBI" id="CHEBI:29105"/>
    </cofactor>
    <text evidence="10">Binds 1 zinc ion per subunit.</text>
</comment>
<dbReference type="Pfam" id="PF01435">
    <property type="entry name" value="Peptidase_M48"/>
    <property type="match status" value="1"/>
</dbReference>
<dbReference type="GO" id="GO:0006508">
    <property type="term" value="P:proteolysis"/>
    <property type="evidence" value="ECO:0007669"/>
    <property type="project" value="UniProtKB-KW"/>
</dbReference>
<evidence type="ECO:0000313" key="12">
    <source>
        <dbReference type="EMBL" id="EDY16552.1"/>
    </source>
</evidence>
<organism evidence="12 13">
    <name type="scientific">Chthoniobacter flavus Ellin428</name>
    <dbReference type="NCBI Taxonomy" id="497964"/>
    <lineage>
        <taxon>Bacteria</taxon>
        <taxon>Pseudomonadati</taxon>
        <taxon>Verrucomicrobiota</taxon>
        <taxon>Spartobacteria</taxon>
        <taxon>Chthoniobacterales</taxon>
        <taxon>Chthoniobacteraceae</taxon>
        <taxon>Chthoniobacter</taxon>
    </lineage>
</organism>
<keyword evidence="5 10" id="KW-0378">Hydrolase</keyword>
<keyword evidence="9" id="KW-0472">Membrane</keyword>
<feature type="domain" description="Peptidase M48" evidence="11">
    <location>
        <begin position="30"/>
        <end position="104"/>
    </location>
</feature>
<dbReference type="GO" id="GO:0046872">
    <property type="term" value="F:metal ion binding"/>
    <property type="evidence" value="ECO:0007669"/>
    <property type="project" value="UniProtKB-KW"/>
</dbReference>
<name>B4DAN4_9BACT</name>
<dbReference type="PANTHER" id="PTHR43221:SF2">
    <property type="entry name" value="PROTEASE HTPX HOMOLOG"/>
    <property type="match status" value="1"/>
</dbReference>
<evidence type="ECO:0000256" key="9">
    <source>
        <dbReference type="ARBA" id="ARBA00023136"/>
    </source>
</evidence>
<keyword evidence="13" id="KW-1185">Reference proteome</keyword>
<dbReference type="InterPro" id="IPR050083">
    <property type="entry name" value="HtpX_protease"/>
</dbReference>
<dbReference type="PANTHER" id="PTHR43221">
    <property type="entry name" value="PROTEASE HTPX"/>
    <property type="match status" value="1"/>
</dbReference>
<evidence type="ECO:0000256" key="4">
    <source>
        <dbReference type="ARBA" id="ARBA00022723"/>
    </source>
</evidence>
<evidence type="ECO:0000259" key="11">
    <source>
        <dbReference type="Pfam" id="PF01435"/>
    </source>
</evidence>
<evidence type="ECO:0000256" key="1">
    <source>
        <dbReference type="ARBA" id="ARBA00022475"/>
    </source>
</evidence>
<keyword evidence="4" id="KW-0479">Metal-binding</keyword>
<evidence type="ECO:0000256" key="5">
    <source>
        <dbReference type="ARBA" id="ARBA00022801"/>
    </source>
</evidence>
<evidence type="ECO:0000256" key="3">
    <source>
        <dbReference type="ARBA" id="ARBA00022692"/>
    </source>
</evidence>
<sequence>MRNEFADNLRTEMLKANYRLDADGHPELAERSAAVAQRLGVTAPITLYQAAGGLGMNAMICHLPGEAHIVFSGPILATLKGAELDAVLAHELAHHRLWDMDDGDYLVADRLLLAAANDPRAAFSHAQTARRYRLYTEVFADRGALVGSGDLEATVAALVKTETGLPEVSASSYLRQADEIFSRENATTKSLDHPETFIRARALRLWSESDPSLEAWLTATIEGPLALDELDLAGQHRMAQLTRRFLAELLRPAWFQSTPVLAHAQAFFPDFTPGSKPDESLPDELRFADSATREYLCYLLLDFAALDRDLEDVPLAAALQWSERLGIAEQFEKLALKELGIGKRVFNKIKKEADSLLRQAEVRS</sequence>
<gene>
    <name evidence="12" type="ORF">CfE428DRAFT_5975</name>
</gene>
<keyword evidence="3" id="KW-0812">Transmembrane</keyword>
<dbReference type="GO" id="GO:0004222">
    <property type="term" value="F:metalloendopeptidase activity"/>
    <property type="evidence" value="ECO:0007669"/>
    <property type="project" value="InterPro"/>
</dbReference>
<evidence type="ECO:0000256" key="2">
    <source>
        <dbReference type="ARBA" id="ARBA00022670"/>
    </source>
</evidence>
<reference evidence="12 13" key="1">
    <citation type="journal article" date="2011" name="J. Bacteriol.">
        <title>Genome sequence of Chthoniobacter flavus Ellin428, an aerobic heterotrophic soil bacterium.</title>
        <authorList>
            <person name="Kant R."/>
            <person name="van Passel M.W."/>
            <person name="Palva A."/>
            <person name="Lucas S."/>
            <person name="Lapidus A."/>
            <person name="Glavina Del Rio T."/>
            <person name="Dalin E."/>
            <person name="Tice H."/>
            <person name="Bruce D."/>
            <person name="Goodwin L."/>
            <person name="Pitluck S."/>
            <person name="Larimer F.W."/>
            <person name="Land M.L."/>
            <person name="Hauser L."/>
            <person name="Sangwan P."/>
            <person name="de Vos W.M."/>
            <person name="Janssen P.H."/>
            <person name="Smidt H."/>
        </authorList>
    </citation>
    <scope>NUCLEOTIDE SEQUENCE [LARGE SCALE GENOMIC DNA]</scope>
    <source>
        <strain evidence="12 13">Ellin428</strain>
    </source>
</reference>
<evidence type="ECO:0000256" key="6">
    <source>
        <dbReference type="ARBA" id="ARBA00022833"/>
    </source>
</evidence>
<keyword evidence="7" id="KW-1133">Transmembrane helix</keyword>
<dbReference type="Gene3D" id="3.30.2010.10">
    <property type="entry name" value="Metalloproteases ('zincins'), catalytic domain"/>
    <property type="match status" value="1"/>
</dbReference>
<keyword evidence="8 10" id="KW-0482">Metalloprotease</keyword>
<dbReference type="STRING" id="497964.CfE428DRAFT_5975"/>
<protein>
    <recommendedName>
        <fullName evidence="11">Peptidase M48 domain-containing protein</fullName>
    </recommendedName>
</protein>
<keyword evidence="1" id="KW-1003">Cell membrane</keyword>
<dbReference type="Proteomes" id="UP000005824">
    <property type="component" value="Unassembled WGS sequence"/>
</dbReference>
<evidence type="ECO:0000256" key="7">
    <source>
        <dbReference type="ARBA" id="ARBA00022989"/>
    </source>
</evidence>
<comment type="caution">
    <text evidence="12">The sequence shown here is derived from an EMBL/GenBank/DDBJ whole genome shotgun (WGS) entry which is preliminary data.</text>
</comment>
<keyword evidence="2 10" id="KW-0645">Protease</keyword>